<evidence type="ECO:0000313" key="2">
    <source>
        <dbReference type="EMBL" id="EMR65448.1"/>
    </source>
</evidence>
<evidence type="ECO:0000313" key="3">
    <source>
        <dbReference type="Proteomes" id="UP000012174"/>
    </source>
</evidence>
<reference evidence="3" key="1">
    <citation type="journal article" date="2013" name="Genome Announc.">
        <title>Draft genome sequence of the grapevine dieback fungus Eutypa lata UCR-EL1.</title>
        <authorList>
            <person name="Blanco-Ulate B."/>
            <person name="Rolshausen P.E."/>
            <person name="Cantu D."/>
        </authorList>
    </citation>
    <scope>NUCLEOTIDE SEQUENCE [LARGE SCALE GENOMIC DNA]</scope>
    <source>
        <strain evidence="3">UCR-EL1</strain>
    </source>
</reference>
<sequence length="155" mass="17426">MSTASFSSGNSRPTSRNYDTGFPDWFATHTTSLRHPDAITTPGASISAEDLDPSKALRRSKQSLMAKHRRTLSHGKIAPEPNQNQGQHLTETNLDHAGDVQDAHEVLRDRKDSTTDGSDVLSWDPDVPMESTEHPEEDTRSHRSSTNPFKRWRHR</sequence>
<dbReference type="Proteomes" id="UP000012174">
    <property type="component" value="Unassembled WGS sequence"/>
</dbReference>
<feature type="compositionally biased region" description="Basic residues" evidence="1">
    <location>
        <begin position="56"/>
        <end position="73"/>
    </location>
</feature>
<keyword evidence="3" id="KW-1185">Reference proteome</keyword>
<dbReference type="KEGG" id="ela:UCREL1_7561"/>
<dbReference type="OrthoDB" id="5209158at2759"/>
<feature type="compositionally biased region" description="Polar residues" evidence="1">
    <location>
        <begin position="1"/>
        <end position="18"/>
    </location>
</feature>
<protein>
    <submittedName>
        <fullName evidence="2">Uncharacterized protein</fullName>
    </submittedName>
</protein>
<feature type="compositionally biased region" description="Polar residues" evidence="1">
    <location>
        <begin position="81"/>
        <end position="92"/>
    </location>
</feature>
<feature type="region of interest" description="Disordered" evidence="1">
    <location>
        <begin position="1"/>
        <end position="155"/>
    </location>
</feature>
<evidence type="ECO:0000256" key="1">
    <source>
        <dbReference type="SAM" id="MobiDB-lite"/>
    </source>
</evidence>
<dbReference type="AlphaFoldDB" id="M7SM28"/>
<feature type="compositionally biased region" description="Basic and acidic residues" evidence="1">
    <location>
        <begin position="131"/>
        <end position="141"/>
    </location>
</feature>
<dbReference type="eggNOG" id="ENOG502RJUT">
    <property type="taxonomic scope" value="Eukaryota"/>
</dbReference>
<feature type="compositionally biased region" description="Basic and acidic residues" evidence="1">
    <location>
        <begin position="93"/>
        <end position="114"/>
    </location>
</feature>
<gene>
    <name evidence="2" type="ORF">UCREL1_7561</name>
</gene>
<name>M7SM28_EUTLA</name>
<proteinExistence type="predicted"/>
<dbReference type="EMBL" id="KB706863">
    <property type="protein sequence ID" value="EMR65448.1"/>
    <property type="molecule type" value="Genomic_DNA"/>
</dbReference>
<organism evidence="2 3">
    <name type="scientific">Eutypa lata (strain UCR-EL1)</name>
    <name type="common">Grapevine dieback disease fungus</name>
    <name type="synonym">Eutypa armeniacae</name>
    <dbReference type="NCBI Taxonomy" id="1287681"/>
    <lineage>
        <taxon>Eukaryota</taxon>
        <taxon>Fungi</taxon>
        <taxon>Dikarya</taxon>
        <taxon>Ascomycota</taxon>
        <taxon>Pezizomycotina</taxon>
        <taxon>Sordariomycetes</taxon>
        <taxon>Xylariomycetidae</taxon>
        <taxon>Xylariales</taxon>
        <taxon>Diatrypaceae</taxon>
        <taxon>Eutypa</taxon>
    </lineage>
</organism>
<accession>M7SM28</accession>
<dbReference type="HOGENOM" id="CLU_129420_0_0_1"/>